<dbReference type="Pfam" id="PF06439">
    <property type="entry name" value="3keto-disac_hyd"/>
    <property type="match status" value="1"/>
</dbReference>
<dbReference type="Proteomes" id="UP000319342">
    <property type="component" value="Chromosome"/>
</dbReference>
<protein>
    <recommendedName>
        <fullName evidence="2">3-keto-alpha-glucoside-1,2-lyase/3-keto-2-hydroxy-glucal hydratase domain-containing protein</fullName>
    </recommendedName>
</protein>
<dbReference type="OrthoDB" id="9814708at2"/>
<dbReference type="InterPro" id="IPR010496">
    <property type="entry name" value="AL/BT2_dom"/>
</dbReference>
<feature type="chain" id="PRO_5021921080" description="3-keto-alpha-glucoside-1,2-lyase/3-keto-2-hydroxy-glucal hydratase domain-containing protein" evidence="1">
    <location>
        <begin position="22"/>
        <end position="234"/>
    </location>
</feature>
<dbReference type="Gene3D" id="2.60.120.560">
    <property type="entry name" value="Exo-inulinase, domain 1"/>
    <property type="match status" value="1"/>
</dbReference>
<dbReference type="RefSeq" id="WP_145190469.1">
    <property type="nucleotide sequence ID" value="NZ_CP036290.1"/>
</dbReference>
<evidence type="ECO:0000256" key="1">
    <source>
        <dbReference type="SAM" id="SignalP"/>
    </source>
</evidence>
<keyword evidence="4" id="KW-1185">Reference proteome</keyword>
<sequence precursor="true">MSFLRTTVPTALLASLPLLLASCGTLPKNQLTEKEASEGWELLFDGESLEHWRGFKQDAAPAGWVVENGSIHLDEPAGDLVSRETYGDFELTIDWKIGLGGNSGIFFHVTEDHDYVWETGPEFQILDDERHPDGGSPLTSAGSNYALHAPDRSVVNTTGAYNRARLVVKGNDVEHWLNGQKIVSYSLRSPDWFQRVAESKFSTMPDYGLAREGHIVLQDHGDAVWFKNIKIRRL</sequence>
<dbReference type="AlphaFoldDB" id="A0A518D3H9"/>
<organism evidence="3 4">
    <name type="scientific">Rohdeia mirabilis</name>
    <dbReference type="NCBI Taxonomy" id="2528008"/>
    <lineage>
        <taxon>Bacteria</taxon>
        <taxon>Pseudomonadati</taxon>
        <taxon>Planctomycetota</taxon>
        <taxon>Planctomycetia</taxon>
        <taxon>Planctomycetia incertae sedis</taxon>
        <taxon>Rohdeia</taxon>
    </lineage>
</organism>
<evidence type="ECO:0000313" key="4">
    <source>
        <dbReference type="Proteomes" id="UP000319342"/>
    </source>
</evidence>
<accession>A0A518D3H9</accession>
<reference evidence="3 4" key="1">
    <citation type="submission" date="2019-02" db="EMBL/GenBank/DDBJ databases">
        <title>Deep-cultivation of Planctomycetes and their phenomic and genomic characterization uncovers novel biology.</title>
        <authorList>
            <person name="Wiegand S."/>
            <person name="Jogler M."/>
            <person name="Boedeker C."/>
            <person name="Pinto D."/>
            <person name="Vollmers J."/>
            <person name="Rivas-Marin E."/>
            <person name="Kohn T."/>
            <person name="Peeters S.H."/>
            <person name="Heuer A."/>
            <person name="Rast P."/>
            <person name="Oberbeckmann S."/>
            <person name="Bunk B."/>
            <person name="Jeske O."/>
            <person name="Meyerdierks A."/>
            <person name="Storesund J.E."/>
            <person name="Kallscheuer N."/>
            <person name="Luecker S."/>
            <person name="Lage O.M."/>
            <person name="Pohl T."/>
            <person name="Merkel B.J."/>
            <person name="Hornburger P."/>
            <person name="Mueller R.-W."/>
            <person name="Bruemmer F."/>
            <person name="Labrenz M."/>
            <person name="Spormann A.M."/>
            <person name="Op den Camp H."/>
            <person name="Overmann J."/>
            <person name="Amann R."/>
            <person name="Jetten M.S.M."/>
            <person name="Mascher T."/>
            <person name="Medema M.H."/>
            <person name="Devos D.P."/>
            <person name="Kaster A.-K."/>
            <person name="Ovreas L."/>
            <person name="Rohde M."/>
            <person name="Galperin M.Y."/>
            <person name="Jogler C."/>
        </authorList>
    </citation>
    <scope>NUCLEOTIDE SEQUENCE [LARGE SCALE GENOMIC DNA]</scope>
    <source>
        <strain evidence="3 4">Pla163</strain>
    </source>
</reference>
<dbReference type="EMBL" id="CP036290">
    <property type="protein sequence ID" value="QDU86014.1"/>
    <property type="molecule type" value="Genomic_DNA"/>
</dbReference>
<dbReference type="GO" id="GO:0016787">
    <property type="term" value="F:hydrolase activity"/>
    <property type="evidence" value="ECO:0007669"/>
    <property type="project" value="InterPro"/>
</dbReference>
<dbReference type="PROSITE" id="PS51257">
    <property type="entry name" value="PROKAR_LIPOPROTEIN"/>
    <property type="match status" value="1"/>
</dbReference>
<keyword evidence="1" id="KW-0732">Signal</keyword>
<evidence type="ECO:0000259" key="2">
    <source>
        <dbReference type="Pfam" id="PF06439"/>
    </source>
</evidence>
<feature type="domain" description="3-keto-alpha-glucoside-1,2-lyase/3-keto-2-hydroxy-glucal hydratase" evidence="2">
    <location>
        <begin position="39"/>
        <end position="232"/>
    </location>
</feature>
<gene>
    <name evidence="3" type="ORF">Pla163_31610</name>
</gene>
<evidence type="ECO:0000313" key="3">
    <source>
        <dbReference type="EMBL" id="QDU86014.1"/>
    </source>
</evidence>
<feature type="signal peptide" evidence="1">
    <location>
        <begin position="1"/>
        <end position="21"/>
    </location>
</feature>
<proteinExistence type="predicted"/>
<name>A0A518D3H9_9BACT</name>